<name>A0A9W3JJQ2_BACTU</name>
<dbReference type="EMBL" id="CP003752">
    <property type="protein sequence ID" value="AFQ17977.1"/>
    <property type="molecule type" value="Genomic_DNA"/>
</dbReference>
<evidence type="ECO:0000313" key="2">
    <source>
        <dbReference type="Proteomes" id="UP000005259"/>
    </source>
</evidence>
<evidence type="ECO:0008006" key="3">
    <source>
        <dbReference type="Google" id="ProtNLM"/>
    </source>
</evidence>
<evidence type="ECO:0000313" key="1">
    <source>
        <dbReference type="EMBL" id="AFQ17977.1"/>
    </source>
</evidence>
<dbReference type="AlphaFoldDB" id="A0A9W3JJQ2"/>
<dbReference type="KEGG" id="bti:BTG_22825"/>
<accession>A0A9W3JJQ2</accession>
<reference evidence="1 2" key="1">
    <citation type="submission" date="2012-08" db="EMBL/GenBank/DDBJ databases">
        <authorList>
            <person name="Doggett N."/>
            <person name="Teshima H."/>
            <person name="Bruce D."/>
            <person name="Detter J.C."/>
            <person name="Johnson S.L."/>
            <person name="Han C."/>
        </authorList>
    </citation>
    <scope>NUCLEOTIDE SEQUENCE [LARGE SCALE GENOMIC DNA]</scope>
    <source>
        <strain evidence="1 2">HD-771</strain>
    </source>
</reference>
<sequence length="108" mass="12703">MSPKEARMEILGLTDNHCRQCDNKCSRDFVYCWTKCEVGKRLNEIGGVLGGKVFVKTSIQRTEDEWNEICEETMKLKEHGMKYIEIAKKFNVSYGHLRKQLNKRNMKK</sequence>
<dbReference type="RefSeq" id="WP_000074643.1">
    <property type="nucleotide sequence ID" value="NC_018500.1"/>
</dbReference>
<proteinExistence type="predicted"/>
<protein>
    <recommendedName>
        <fullName evidence="3">Zinc-finger domain-containing protein</fullName>
    </recommendedName>
</protein>
<dbReference type="Proteomes" id="UP000005259">
    <property type="component" value="Chromosome"/>
</dbReference>
<gene>
    <name evidence="1" type="ORF">BTG_22825</name>
</gene>
<organism evidence="1 2">
    <name type="scientific">Bacillus thuringiensis HD-771</name>
    <dbReference type="NCBI Taxonomy" id="1218175"/>
    <lineage>
        <taxon>Bacteria</taxon>
        <taxon>Bacillati</taxon>
        <taxon>Bacillota</taxon>
        <taxon>Bacilli</taxon>
        <taxon>Bacillales</taxon>
        <taxon>Bacillaceae</taxon>
        <taxon>Bacillus</taxon>
        <taxon>Bacillus cereus group</taxon>
    </lineage>
</organism>
<dbReference type="Gene3D" id="1.10.10.60">
    <property type="entry name" value="Homeodomain-like"/>
    <property type="match status" value="1"/>
</dbReference>